<dbReference type="NCBIfam" id="TIGR01615">
    <property type="entry name" value="A_thal_3542"/>
    <property type="match status" value="1"/>
</dbReference>
<gene>
    <name evidence="1" type="ORF">FPE_LOCUS510</name>
</gene>
<reference evidence="1" key="1">
    <citation type="submission" date="2023-05" db="EMBL/GenBank/DDBJ databases">
        <authorList>
            <person name="Huff M."/>
        </authorList>
    </citation>
    <scope>NUCLEOTIDE SEQUENCE</scope>
</reference>
<keyword evidence="2" id="KW-1185">Reference proteome</keyword>
<dbReference type="PANTHER" id="PTHR31579:SF34">
    <property type="entry name" value="T14N5.3 PROTEIN"/>
    <property type="match status" value="1"/>
</dbReference>
<dbReference type="AlphaFoldDB" id="A0AAD1YMS8"/>
<protein>
    <submittedName>
        <fullName evidence="1">Uncharacterized protein</fullName>
    </submittedName>
</protein>
<accession>A0AAD1YMS8</accession>
<sequence length="236" mass="27016">MGSFEEENLYQMVNDFLESESTPPLLSSDPQSLFLNGHHTKYYILQEILESGNVAETYVLESVMKHMRKKIGERSTTALKKWLVKKLKIDGHNATLCHSSWPTTLNCPGGEHDYIEIILEDLNGCPLKVIVDTDFKSQFELARPTSTYKELFSMVPSIFVGTEQKLKKIISILCAEARISFLEKGLHVPPWRTSNYMQSKWFSASQKWAQFPSSREKTMYEKRASDIVPSKTSIIL</sequence>
<dbReference type="Proteomes" id="UP000834106">
    <property type="component" value="Chromosome 1"/>
</dbReference>
<organism evidence="1 2">
    <name type="scientific">Fraxinus pennsylvanica</name>
    <dbReference type="NCBI Taxonomy" id="56036"/>
    <lineage>
        <taxon>Eukaryota</taxon>
        <taxon>Viridiplantae</taxon>
        <taxon>Streptophyta</taxon>
        <taxon>Embryophyta</taxon>
        <taxon>Tracheophyta</taxon>
        <taxon>Spermatophyta</taxon>
        <taxon>Magnoliopsida</taxon>
        <taxon>eudicotyledons</taxon>
        <taxon>Gunneridae</taxon>
        <taxon>Pentapetalae</taxon>
        <taxon>asterids</taxon>
        <taxon>lamiids</taxon>
        <taxon>Lamiales</taxon>
        <taxon>Oleaceae</taxon>
        <taxon>Oleeae</taxon>
        <taxon>Fraxinus</taxon>
    </lineage>
</organism>
<dbReference type="EMBL" id="OU503036">
    <property type="protein sequence ID" value="CAI9753079.1"/>
    <property type="molecule type" value="Genomic_DNA"/>
</dbReference>
<evidence type="ECO:0000313" key="1">
    <source>
        <dbReference type="EMBL" id="CAI9753079.1"/>
    </source>
</evidence>
<dbReference type="PANTHER" id="PTHR31579">
    <property type="entry name" value="OS03G0796600 PROTEIN"/>
    <property type="match status" value="1"/>
</dbReference>
<evidence type="ECO:0000313" key="2">
    <source>
        <dbReference type="Proteomes" id="UP000834106"/>
    </source>
</evidence>
<proteinExistence type="predicted"/>
<name>A0AAD1YMS8_9LAMI</name>
<dbReference type="InterPro" id="IPR006502">
    <property type="entry name" value="PDDEXK-like"/>
</dbReference>
<dbReference type="Pfam" id="PF04720">
    <property type="entry name" value="PDDEXK_6"/>
    <property type="match status" value="1"/>
</dbReference>